<accession>A0A484HBB8</accession>
<dbReference type="PANTHER" id="PTHR34217:SF1">
    <property type="entry name" value="CARBOXYPEPTIDASE 1"/>
    <property type="match status" value="1"/>
</dbReference>
<dbReference type="EMBL" id="LR026963">
    <property type="protein sequence ID" value="VBB69072.1"/>
    <property type="molecule type" value="Genomic_DNA"/>
</dbReference>
<dbReference type="AlphaFoldDB" id="A0A484HBB8"/>
<dbReference type="GO" id="GO:0004181">
    <property type="term" value="F:metallocarboxypeptidase activity"/>
    <property type="evidence" value="ECO:0007669"/>
    <property type="project" value="InterPro"/>
</dbReference>
<keyword evidence="1" id="KW-0121">Carboxypeptidase</keyword>
<dbReference type="SUPFAM" id="SSF55486">
    <property type="entry name" value="Metalloproteases ('zincins'), catalytic domain"/>
    <property type="match status" value="1"/>
</dbReference>
<dbReference type="InterPro" id="IPR001333">
    <property type="entry name" value="Peptidase_M32_Taq"/>
</dbReference>
<sequence length="502" mass="56833">MMSAEVARAHLEKRFTRLLQLEEANAILSWDTAVMMPPGGARSRAEATATLRALSHEWLTDPAVGAWLDEAESTPSDDPWVAANLRKMRHQWLHATAVPSDLVDALARVESLCEIRWREARSVANFTHVSPDFTELVHLVRKVGESKGEQLRCLPYEALLDQYEPGARIDKVHALFTELEKDFLPGILDTALTRQQHRNRPRLPAGPFSVEHQRQLGLRFMRELGFDFEHGRLDVSHHPFCGGTCDDVRITTRYDKENFTSSLMGVLHETGHALYELGLPRTWRWQPVGRACSTSLHESQALLIEMQACRSREFLTYAAPLLHMTFRSEDPAWDAENLHRYYTWVEPSCIRVSADEITYLAHIILRYQLEQALIAGALTVADLPIAWSEAMSRLLGITPPDDRLGCLQDIHWYAGAFGYFPTYTLGSIMAVQFFESACQKDSTIRINLSNGNFTPLLTWLRSHVHAHGSCLSTDALLTAATGRPLDAAVFKTYLRQRYIEQG</sequence>
<dbReference type="PANTHER" id="PTHR34217">
    <property type="entry name" value="METAL-DEPENDENT CARBOXYPEPTIDASE"/>
    <property type="match status" value="1"/>
</dbReference>
<proteinExistence type="predicted"/>
<organism evidence="1">
    <name type="scientific">invertebrate metagenome</name>
    <dbReference type="NCBI Taxonomy" id="1711999"/>
    <lineage>
        <taxon>unclassified sequences</taxon>
        <taxon>metagenomes</taxon>
        <taxon>organismal metagenomes</taxon>
    </lineage>
</organism>
<dbReference type="GO" id="GO:0006508">
    <property type="term" value="P:proteolysis"/>
    <property type="evidence" value="ECO:0007669"/>
    <property type="project" value="InterPro"/>
</dbReference>
<keyword evidence="1" id="KW-0645">Protease</keyword>
<dbReference type="PIRSF" id="PIRSF006615">
    <property type="entry name" value="Zn_crbxpep_Taq"/>
    <property type="match status" value="1"/>
</dbReference>
<dbReference type="CDD" id="cd06460">
    <property type="entry name" value="M32_Taq"/>
    <property type="match status" value="1"/>
</dbReference>
<gene>
    <name evidence="1" type="ORF">RIEGSTA812A_PEG_545</name>
</gene>
<dbReference type="EC" id="3.4.17.19" evidence="1"/>
<reference evidence="1" key="1">
    <citation type="submission" date="2018-10" db="EMBL/GenBank/DDBJ databases">
        <authorList>
            <person name="Gruber-Vodicka H."/>
            <person name="Jaeckle O."/>
        </authorList>
    </citation>
    <scope>NUCLEOTIDE SEQUENCE</scope>
</reference>
<evidence type="ECO:0000313" key="1">
    <source>
        <dbReference type="EMBL" id="VBB69072.1"/>
    </source>
</evidence>
<name>A0A484HBB8_9ZZZZ</name>
<dbReference type="PROSITE" id="PS52034">
    <property type="entry name" value="PEPTIDASE_M32"/>
    <property type="match status" value="1"/>
</dbReference>
<dbReference type="Pfam" id="PF02074">
    <property type="entry name" value="Peptidase_M32"/>
    <property type="match status" value="1"/>
</dbReference>
<dbReference type="PRINTS" id="PR00998">
    <property type="entry name" value="CRBOXYPTASET"/>
</dbReference>
<keyword evidence="1" id="KW-0378">Hydrolase</keyword>
<protein>
    <submittedName>
        <fullName evidence="1">Thermostable carboxypeptidase 1</fullName>
        <ecNumber evidence="1">3.4.17.19</ecNumber>
    </submittedName>
</protein>
<dbReference type="Gene3D" id="1.10.1370.30">
    <property type="match status" value="1"/>
</dbReference>